<comment type="caution">
    <text evidence="2">The sequence shown here is derived from an EMBL/GenBank/DDBJ whole genome shotgun (WGS) entry which is preliminary data.</text>
</comment>
<dbReference type="PROSITE" id="PS51352">
    <property type="entry name" value="THIOREDOXIN_2"/>
    <property type="match status" value="1"/>
</dbReference>
<dbReference type="PANTHER" id="PTHR43640">
    <property type="entry name" value="OS07G0260300 PROTEIN"/>
    <property type="match status" value="1"/>
</dbReference>
<dbReference type="InterPro" id="IPR013766">
    <property type="entry name" value="Thioredoxin_domain"/>
</dbReference>
<dbReference type="Pfam" id="PF08534">
    <property type="entry name" value="Redoxin"/>
    <property type="match status" value="1"/>
</dbReference>
<dbReference type="Proteomes" id="UP000275281">
    <property type="component" value="Unassembled WGS sequence"/>
</dbReference>
<dbReference type="OrthoDB" id="9809746at2"/>
<dbReference type="SUPFAM" id="SSF52833">
    <property type="entry name" value="Thioredoxin-like"/>
    <property type="match status" value="1"/>
</dbReference>
<dbReference type="InterPro" id="IPR013740">
    <property type="entry name" value="Redoxin"/>
</dbReference>
<dbReference type="Gene3D" id="3.40.30.10">
    <property type="entry name" value="Glutaredoxin"/>
    <property type="match status" value="1"/>
</dbReference>
<proteinExistence type="predicted"/>
<dbReference type="InterPro" id="IPR036249">
    <property type="entry name" value="Thioredoxin-like_sf"/>
</dbReference>
<dbReference type="CDD" id="cd02969">
    <property type="entry name" value="PRX_like1"/>
    <property type="match status" value="1"/>
</dbReference>
<organism evidence="2 3">
    <name type="scientific">Alteromonas sediminis</name>
    <dbReference type="NCBI Taxonomy" id="2259342"/>
    <lineage>
        <taxon>Bacteria</taxon>
        <taxon>Pseudomonadati</taxon>
        <taxon>Pseudomonadota</taxon>
        <taxon>Gammaproteobacteria</taxon>
        <taxon>Alteromonadales</taxon>
        <taxon>Alteromonadaceae</taxon>
        <taxon>Alteromonas/Salinimonas group</taxon>
        <taxon>Alteromonas</taxon>
    </lineage>
</organism>
<evidence type="ECO:0000313" key="3">
    <source>
        <dbReference type="Proteomes" id="UP000275281"/>
    </source>
</evidence>
<dbReference type="GO" id="GO:0016491">
    <property type="term" value="F:oxidoreductase activity"/>
    <property type="evidence" value="ECO:0007669"/>
    <property type="project" value="InterPro"/>
</dbReference>
<accession>A0A3N5Y0L4</accession>
<sequence length="200" mass="22285">MALTESTMLALGSPAPEFSLPNTEGKMIELSDFQHSRLLVVAFICNHCPYVVHIAPALSELSKRYASQDVAFVAINSNDVTAYPEDDLNNMQLERARRGYPFPYLFDETKNVAKAFYAACTPDFYVFDDTRKLVYRGQFDSTRPHRVSSGNYDSSQALSTGEDLRSALNALLANTPIPEPQVPSMGCNIKWKPGNAPDYF</sequence>
<protein>
    <submittedName>
        <fullName evidence="2">Thioredoxin family protein</fullName>
    </submittedName>
</protein>
<dbReference type="RefSeq" id="WP_124027771.1">
    <property type="nucleotide sequence ID" value="NZ_JBHRSN010000006.1"/>
</dbReference>
<dbReference type="InterPro" id="IPR047262">
    <property type="entry name" value="PRX-like1"/>
</dbReference>
<gene>
    <name evidence="2" type="ORF">DRW07_09975</name>
</gene>
<evidence type="ECO:0000259" key="1">
    <source>
        <dbReference type="PROSITE" id="PS51352"/>
    </source>
</evidence>
<dbReference type="EMBL" id="RPOK01000003">
    <property type="protein sequence ID" value="RPJ66413.1"/>
    <property type="molecule type" value="Genomic_DNA"/>
</dbReference>
<name>A0A3N5Y0L4_9ALTE</name>
<evidence type="ECO:0000313" key="2">
    <source>
        <dbReference type="EMBL" id="RPJ66413.1"/>
    </source>
</evidence>
<feature type="domain" description="Thioredoxin" evidence="1">
    <location>
        <begin position="9"/>
        <end position="173"/>
    </location>
</feature>
<keyword evidence="3" id="KW-1185">Reference proteome</keyword>
<reference evidence="2 3" key="1">
    <citation type="submission" date="2018-11" db="EMBL/GenBank/DDBJ databases">
        <authorList>
            <person name="Ye M.-Q."/>
            <person name="Du Z.-J."/>
        </authorList>
    </citation>
    <scope>NUCLEOTIDE SEQUENCE [LARGE SCALE GENOMIC DNA]</scope>
    <source>
        <strain evidence="2 3">U0105</strain>
    </source>
</reference>
<dbReference type="AlphaFoldDB" id="A0A3N5Y0L4"/>
<dbReference type="PANTHER" id="PTHR43640:SF1">
    <property type="entry name" value="THIOREDOXIN-DEPENDENT PEROXIREDOXIN"/>
    <property type="match status" value="1"/>
</dbReference>